<name>A0ABR7XKV4_9BACT</name>
<accession>A0ABR7XKV4</accession>
<evidence type="ECO:0000313" key="2">
    <source>
        <dbReference type="Proteomes" id="UP000625551"/>
    </source>
</evidence>
<dbReference type="Proteomes" id="UP000625551">
    <property type="component" value="Unassembled WGS sequence"/>
</dbReference>
<organism evidence="1 2">
    <name type="scientific">Pontibacter aquaedesilientis</name>
    <dbReference type="NCBI Taxonomy" id="2766980"/>
    <lineage>
        <taxon>Bacteria</taxon>
        <taxon>Pseudomonadati</taxon>
        <taxon>Bacteroidota</taxon>
        <taxon>Cytophagia</taxon>
        <taxon>Cytophagales</taxon>
        <taxon>Hymenobacteraceae</taxon>
        <taxon>Pontibacter</taxon>
    </lineage>
</organism>
<comment type="caution">
    <text evidence="1">The sequence shown here is derived from an EMBL/GenBank/DDBJ whole genome shotgun (WGS) entry which is preliminary data.</text>
</comment>
<protein>
    <submittedName>
        <fullName evidence="1">Uncharacterized protein</fullName>
    </submittedName>
</protein>
<keyword evidence="2" id="KW-1185">Reference proteome</keyword>
<dbReference type="EMBL" id="JACXAJ010000007">
    <property type="protein sequence ID" value="MBD1398263.1"/>
    <property type="molecule type" value="Genomic_DNA"/>
</dbReference>
<gene>
    <name evidence="1" type="ORF">H9Q13_13920</name>
</gene>
<reference evidence="1 2" key="1">
    <citation type="submission" date="2020-09" db="EMBL/GenBank/DDBJ databases">
        <title>Genome sequencing and assembly of Pontibacter sp.</title>
        <authorList>
            <person name="Chhetri G."/>
        </authorList>
    </citation>
    <scope>NUCLEOTIDE SEQUENCE [LARGE SCALE GENOMIC DNA]</scope>
    <source>
        <strain evidence="1 2">JH31</strain>
    </source>
</reference>
<dbReference type="RefSeq" id="WP_191184405.1">
    <property type="nucleotide sequence ID" value="NZ_JACXAJ010000007.1"/>
</dbReference>
<evidence type="ECO:0000313" key="1">
    <source>
        <dbReference type="EMBL" id="MBD1398263.1"/>
    </source>
</evidence>
<sequence>MRVVDDIAHPEMKITLLSWNGKYLLKFEKGDFEQTYKISEMEIGDDKAAKALIDEEFLSAVTNRFQDMRDAFVSTVRRNG</sequence>
<proteinExistence type="predicted"/>